<evidence type="ECO:0000313" key="3">
    <source>
        <dbReference type="EMBL" id="MFC0532166.1"/>
    </source>
</evidence>
<feature type="region of interest" description="Disordered" evidence="1">
    <location>
        <begin position="142"/>
        <end position="162"/>
    </location>
</feature>
<reference evidence="3 4" key="1">
    <citation type="submission" date="2024-09" db="EMBL/GenBank/DDBJ databases">
        <authorList>
            <person name="Sun Q."/>
            <person name="Mori K."/>
        </authorList>
    </citation>
    <scope>NUCLEOTIDE SEQUENCE [LARGE SCALE GENOMIC DNA]</scope>
    <source>
        <strain evidence="3 4">TBRC 3947</strain>
    </source>
</reference>
<sequence>MRARVDSPSGGDRLCAGRRSWGLNVNRQGVSHSHERMLRVGRTRHRRRRNPVTVILPVAALLAALVTVGVARASVAQEPKTNAAQLALGLYVRESSDRQDVVPLNRREVEGKIYVTAEGEGISAVSFWLDDPSRRPHRVERERPFDFAGNASDGSANAFDTTKVSNGNHVVFAEITLTGGEKVNAWASFTVNNRRTDGPAPTPTKSPTKPSPSPATPAPTTPAPPPPPPSGGGKCPLPAYPSPACTGVPAGTALTTINGSYTATKAGEVVSGKRITGRLLVAAPNVVVRNSEIYGGIRYAGSSHNERSHSFTISDSTLGAPSGCDQEYAVGHRDYTASRVLVRNFGDAFRNSGNNILIEDSYARICAERGFHSDGVQGYGGGSNVVVRHNTIDQRNLVDGTSPIFFSDGSKGATIVDNLLAGGGYTARMYGSGYTFTGNRIVNGSWGYGPADNDCGGINWSDNAIVEIDGDYRITARVGDLRCN</sequence>
<comment type="caution">
    <text evidence="3">The sequence shown here is derived from an EMBL/GenBank/DDBJ whole genome shotgun (WGS) entry which is preliminary data.</text>
</comment>
<keyword evidence="2" id="KW-0472">Membrane</keyword>
<dbReference type="RefSeq" id="WP_377257761.1">
    <property type="nucleotide sequence ID" value="NZ_JBHLUH010000068.1"/>
</dbReference>
<feature type="region of interest" description="Disordered" evidence="1">
    <location>
        <begin position="192"/>
        <end position="235"/>
    </location>
</feature>
<accession>A0ABV6MBQ6</accession>
<gene>
    <name evidence="3" type="ORF">ACFFIA_31410</name>
</gene>
<dbReference type="InterPro" id="IPR011050">
    <property type="entry name" value="Pectin_lyase_fold/virulence"/>
</dbReference>
<feature type="compositionally biased region" description="Pro residues" evidence="1">
    <location>
        <begin position="200"/>
        <end position="230"/>
    </location>
</feature>
<dbReference type="Proteomes" id="UP001589867">
    <property type="component" value="Unassembled WGS sequence"/>
</dbReference>
<keyword evidence="2" id="KW-1133">Transmembrane helix</keyword>
<organism evidence="3 4">
    <name type="scientific">Phytohabitans kaempferiae</name>
    <dbReference type="NCBI Taxonomy" id="1620943"/>
    <lineage>
        <taxon>Bacteria</taxon>
        <taxon>Bacillati</taxon>
        <taxon>Actinomycetota</taxon>
        <taxon>Actinomycetes</taxon>
        <taxon>Micromonosporales</taxon>
        <taxon>Micromonosporaceae</taxon>
    </lineage>
</organism>
<proteinExistence type="predicted"/>
<keyword evidence="4" id="KW-1185">Reference proteome</keyword>
<keyword evidence="2" id="KW-0812">Transmembrane</keyword>
<name>A0ABV6MBQ6_9ACTN</name>
<feature type="compositionally biased region" description="Polar residues" evidence="1">
    <location>
        <begin position="152"/>
        <end position="162"/>
    </location>
</feature>
<evidence type="ECO:0000313" key="4">
    <source>
        <dbReference type="Proteomes" id="UP001589867"/>
    </source>
</evidence>
<protein>
    <submittedName>
        <fullName evidence="3">Right-handed parallel beta-helix repeat-containing protein</fullName>
    </submittedName>
</protein>
<feature type="transmembrane region" description="Helical" evidence="2">
    <location>
        <begin position="52"/>
        <end position="71"/>
    </location>
</feature>
<evidence type="ECO:0000256" key="1">
    <source>
        <dbReference type="SAM" id="MobiDB-lite"/>
    </source>
</evidence>
<evidence type="ECO:0000256" key="2">
    <source>
        <dbReference type="SAM" id="Phobius"/>
    </source>
</evidence>
<dbReference type="SUPFAM" id="SSF51126">
    <property type="entry name" value="Pectin lyase-like"/>
    <property type="match status" value="1"/>
</dbReference>
<dbReference type="EMBL" id="JBHLUH010000068">
    <property type="protein sequence ID" value="MFC0532166.1"/>
    <property type="molecule type" value="Genomic_DNA"/>
</dbReference>